<evidence type="ECO:0000256" key="3">
    <source>
        <dbReference type="SAM" id="MobiDB-lite"/>
    </source>
</evidence>
<keyword evidence="4" id="KW-0732">Signal</keyword>
<evidence type="ECO:0000256" key="2">
    <source>
        <dbReference type="ARBA" id="ARBA00022448"/>
    </source>
</evidence>
<organism evidence="5 6">
    <name type="scientific">Paenibacillus eucommiae</name>
    <dbReference type="NCBI Taxonomy" id="1355755"/>
    <lineage>
        <taxon>Bacteria</taxon>
        <taxon>Bacillati</taxon>
        <taxon>Bacillota</taxon>
        <taxon>Bacilli</taxon>
        <taxon>Bacillales</taxon>
        <taxon>Paenibacillaceae</taxon>
        <taxon>Paenibacillus</taxon>
    </lineage>
</organism>
<evidence type="ECO:0000313" key="6">
    <source>
        <dbReference type="Proteomes" id="UP001519287"/>
    </source>
</evidence>
<proteinExistence type="inferred from homology"/>
<dbReference type="SUPFAM" id="SSF53850">
    <property type="entry name" value="Periplasmic binding protein-like II"/>
    <property type="match status" value="1"/>
</dbReference>
<feature type="chain" id="PRO_5047212069" evidence="4">
    <location>
        <begin position="23"/>
        <end position="449"/>
    </location>
</feature>
<dbReference type="PANTHER" id="PTHR43649:SF29">
    <property type="entry name" value="OSMOPROTECTIVE COMPOUNDS-BINDING PROTEIN GGTB"/>
    <property type="match status" value="1"/>
</dbReference>
<keyword evidence="2" id="KW-0813">Transport</keyword>
<feature type="region of interest" description="Disordered" evidence="3">
    <location>
        <begin position="27"/>
        <end position="52"/>
    </location>
</feature>
<dbReference type="Pfam" id="PF01547">
    <property type="entry name" value="SBP_bac_1"/>
    <property type="match status" value="1"/>
</dbReference>
<dbReference type="Proteomes" id="UP001519287">
    <property type="component" value="Unassembled WGS sequence"/>
</dbReference>
<dbReference type="PROSITE" id="PS51257">
    <property type="entry name" value="PROKAR_LIPOPROTEIN"/>
    <property type="match status" value="1"/>
</dbReference>
<sequence length="449" mass="49182">MLSTFKRTAFVLLSIALVFSLAACGGGNSSQVPSEGTTKQEGGGDSGKESQKEVKLTFQNAYPDETNIQHRVMRKLIDDYTAANPAIKIEIDSLNMDQQKIKLKTQAASDSMPDITVVNASAQMEPFVTGGKLAPLDDILAREGLGDSFQTGILDYYKFDDHIYALPDGNNVAAVYYNKELFEQAGVAVPKTFEELVQAAKTFNERGIIPMVVGEKETWTGSYFFMNIVLRLAGPGFLNEILAGKKDFMDPAFVESIAKMKEFIQVNGFQEGATSYDYDMAENLFITGKTAMYFMGTWATAAIEDSDIVDKIGVFAFPTVNGKGDPNEFMLGPGTGFALAANSPHLAEAKDFLHYYMLNYPKVSFEMKNAVGLAQKVEGDFQAAGYSKLAMDVLDMFKSVNGGDIAFDNTMDPSTTQVHLNSIQNLFASKISPEEAAKEHQNAFEENKQ</sequence>
<evidence type="ECO:0000256" key="1">
    <source>
        <dbReference type="ARBA" id="ARBA00008520"/>
    </source>
</evidence>
<comment type="caution">
    <text evidence="5">The sequence shown here is derived from an EMBL/GenBank/DDBJ whole genome shotgun (WGS) entry which is preliminary data.</text>
</comment>
<gene>
    <name evidence="5" type="ORF">J2Z66_000405</name>
</gene>
<dbReference type="EMBL" id="JAGGLB010000001">
    <property type="protein sequence ID" value="MBP1988810.1"/>
    <property type="molecule type" value="Genomic_DNA"/>
</dbReference>
<dbReference type="InterPro" id="IPR006059">
    <property type="entry name" value="SBP"/>
</dbReference>
<keyword evidence="6" id="KW-1185">Reference proteome</keyword>
<dbReference type="Gene3D" id="3.40.190.10">
    <property type="entry name" value="Periplasmic binding protein-like II"/>
    <property type="match status" value="2"/>
</dbReference>
<feature type="signal peptide" evidence="4">
    <location>
        <begin position="1"/>
        <end position="22"/>
    </location>
</feature>
<comment type="similarity">
    <text evidence="1">Belongs to the bacterial solute-binding protein 1 family.</text>
</comment>
<reference evidence="5 6" key="1">
    <citation type="submission" date="2021-03" db="EMBL/GenBank/DDBJ databases">
        <title>Genomic Encyclopedia of Type Strains, Phase IV (KMG-IV): sequencing the most valuable type-strain genomes for metagenomic binning, comparative biology and taxonomic classification.</title>
        <authorList>
            <person name="Goeker M."/>
        </authorList>
    </citation>
    <scope>NUCLEOTIDE SEQUENCE [LARGE SCALE GENOMIC DNA]</scope>
    <source>
        <strain evidence="5 6">DSM 26048</strain>
    </source>
</reference>
<protein>
    <submittedName>
        <fullName evidence="5">Raffinose/stachyose/melibiose transport system substrate-binding protein</fullName>
    </submittedName>
</protein>
<feature type="compositionally biased region" description="Polar residues" evidence="3">
    <location>
        <begin position="29"/>
        <end position="40"/>
    </location>
</feature>
<dbReference type="PANTHER" id="PTHR43649">
    <property type="entry name" value="ARABINOSE-BINDING PROTEIN-RELATED"/>
    <property type="match status" value="1"/>
</dbReference>
<accession>A0ABS4INQ8</accession>
<evidence type="ECO:0000313" key="5">
    <source>
        <dbReference type="EMBL" id="MBP1988810.1"/>
    </source>
</evidence>
<evidence type="ECO:0000256" key="4">
    <source>
        <dbReference type="SAM" id="SignalP"/>
    </source>
</evidence>
<dbReference type="InterPro" id="IPR050490">
    <property type="entry name" value="Bact_solute-bd_prot1"/>
</dbReference>
<dbReference type="RefSeq" id="WP_209969247.1">
    <property type="nucleotide sequence ID" value="NZ_JAGGLB010000001.1"/>
</dbReference>
<name>A0ABS4INQ8_9BACL</name>